<evidence type="ECO:0000256" key="1">
    <source>
        <dbReference type="SAM" id="MobiDB-lite"/>
    </source>
</evidence>
<feature type="chain" id="PRO_5036211186" evidence="2">
    <location>
        <begin position="25"/>
        <end position="88"/>
    </location>
</feature>
<dbReference type="AlphaFoldDB" id="A0A7R9LFQ0"/>
<dbReference type="EMBL" id="OC878887">
    <property type="protein sequence ID" value="CAD7640847.1"/>
    <property type="molecule type" value="Genomic_DNA"/>
</dbReference>
<proteinExistence type="predicted"/>
<accession>A0A7R9LFQ0</accession>
<name>A0A7R9LFQ0_9ACAR</name>
<feature type="signal peptide" evidence="2">
    <location>
        <begin position="1"/>
        <end position="24"/>
    </location>
</feature>
<evidence type="ECO:0000256" key="2">
    <source>
        <dbReference type="SAM" id="SignalP"/>
    </source>
</evidence>
<reference evidence="3" key="1">
    <citation type="submission" date="2020-11" db="EMBL/GenBank/DDBJ databases">
        <authorList>
            <person name="Tran Van P."/>
        </authorList>
    </citation>
    <scope>NUCLEOTIDE SEQUENCE</scope>
</reference>
<dbReference type="EMBL" id="CAJPIZ010024312">
    <property type="protein sequence ID" value="CAG2118436.1"/>
    <property type="molecule type" value="Genomic_DNA"/>
</dbReference>
<feature type="region of interest" description="Disordered" evidence="1">
    <location>
        <begin position="53"/>
        <end position="88"/>
    </location>
</feature>
<dbReference type="Proteomes" id="UP000759131">
    <property type="component" value="Unassembled WGS sequence"/>
</dbReference>
<gene>
    <name evidence="3" type="ORF">OSB1V03_LOCUS18388</name>
</gene>
<evidence type="ECO:0000313" key="4">
    <source>
        <dbReference type="Proteomes" id="UP000759131"/>
    </source>
</evidence>
<evidence type="ECO:0000313" key="3">
    <source>
        <dbReference type="EMBL" id="CAD7640847.1"/>
    </source>
</evidence>
<sequence length="88" mass="9528">MNSFLSLVLCLLVVICMNEGISEAGVVLEDGCSTPRSGLNSNFGQLFAAIARRKRQSTDNEETTESSKGDHKGGHTNNIKVHVDVKNH</sequence>
<organism evidence="3">
    <name type="scientific">Medioppia subpectinata</name>
    <dbReference type="NCBI Taxonomy" id="1979941"/>
    <lineage>
        <taxon>Eukaryota</taxon>
        <taxon>Metazoa</taxon>
        <taxon>Ecdysozoa</taxon>
        <taxon>Arthropoda</taxon>
        <taxon>Chelicerata</taxon>
        <taxon>Arachnida</taxon>
        <taxon>Acari</taxon>
        <taxon>Acariformes</taxon>
        <taxon>Sarcoptiformes</taxon>
        <taxon>Oribatida</taxon>
        <taxon>Brachypylina</taxon>
        <taxon>Oppioidea</taxon>
        <taxon>Oppiidae</taxon>
        <taxon>Medioppia</taxon>
    </lineage>
</organism>
<keyword evidence="2" id="KW-0732">Signal</keyword>
<protein>
    <submittedName>
        <fullName evidence="3">Uncharacterized protein</fullName>
    </submittedName>
</protein>
<keyword evidence="4" id="KW-1185">Reference proteome</keyword>